<dbReference type="AlphaFoldDB" id="A0A2V1GRY6"/>
<proteinExistence type="predicted"/>
<reference evidence="2 3" key="1">
    <citation type="submission" date="2018-04" db="EMBL/GenBank/DDBJ databases">
        <title>Thalassorhabdus spongiae gen. nov., sp. nov., isolated from a marine sponge in South-West Iceland.</title>
        <authorList>
            <person name="Knobloch S."/>
            <person name="Daussin A."/>
            <person name="Johannsson R."/>
            <person name="Marteinsson V.T."/>
        </authorList>
    </citation>
    <scope>NUCLEOTIDE SEQUENCE [LARGE SCALE GENOMIC DNA]</scope>
    <source>
        <strain evidence="2 3">Hp12</strain>
    </source>
</reference>
<keyword evidence="3" id="KW-1185">Reference proteome</keyword>
<evidence type="ECO:0008006" key="4">
    <source>
        <dbReference type="Google" id="ProtNLM"/>
    </source>
</evidence>
<organism evidence="2 3">
    <name type="scientific">Pelagibaculum spongiae</name>
    <dbReference type="NCBI Taxonomy" id="2080658"/>
    <lineage>
        <taxon>Bacteria</taxon>
        <taxon>Pseudomonadati</taxon>
        <taxon>Pseudomonadota</taxon>
        <taxon>Gammaproteobacteria</taxon>
        <taxon>Oceanospirillales</taxon>
        <taxon>Pelagibaculum</taxon>
    </lineage>
</organism>
<keyword evidence="1" id="KW-0175">Coiled coil</keyword>
<dbReference type="EMBL" id="QDDL01000012">
    <property type="protein sequence ID" value="PVZ64486.1"/>
    <property type="molecule type" value="Genomic_DNA"/>
</dbReference>
<dbReference type="RefSeq" id="WP_116688790.1">
    <property type="nucleotide sequence ID" value="NZ_CAWNYD010000012.1"/>
</dbReference>
<gene>
    <name evidence="2" type="ORF">DC094_19425</name>
</gene>
<comment type="caution">
    <text evidence="2">The sequence shown here is derived from an EMBL/GenBank/DDBJ whole genome shotgun (WGS) entry which is preliminary data.</text>
</comment>
<feature type="coiled-coil region" evidence="1">
    <location>
        <begin position="78"/>
        <end position="172"/>
    </location>
</feature>
<name>A0A2V1GRY6_9GAMM</name>
<evidence type="ECO:0000313" key="3">
    <source>
        <dbReference type="Proteomes" id="UP000244906"/>
    </source>
</evidence>
<sequence>MGRPSVISYEDVAEAVRILQGKGKPINPYQVRSILGKGSESKILYYLKGMGLQVEYQDDDPLTKRIVNIIRPAMVELNEQYEQQIQREKADLVEQLTLEREKNKSLQSELKEIATKFENEHERAEDALGQVTELQAEVDSTQQQLVSQQQRSESLEEKLAAAVASQDDLKQQLIAAKAEHKELVILLKNEHASTVQGYKEAIQQSNSAVDQVKSQLEAAQNANKQQALEISGLKEQRFETNKEIQSFNTLVSEKDQIISSQAVEVSELSALLEAKESELQKTVEIISELEKPDMEMQKIESKNTGLIKENEKLSVELALLQKVIDKISLTFK</sequence>
<accession>A0A2V1GRY6</accession>
<dbReference type="OrthoDB" id="6371313at2"/>
<feature type="coiled-coil region" evidence="1">
    <location>
        <begin position="202"/>
        <end position="236"/>
    </location>
</feature>
<protein>
    <recommendedName>
        <fullName evidence="4">KfrA N-terminal DNA-binding domain-containing protein</fullName>
    </recommendedName>
</protein>
<dbReference type="Proteomes" id="UP000244906">
    <property type="component" value="Unassembled WGS sequence"/>
</dbReference>
<evidence type="ECO:0000313" key="2">
    <source>
        <dbReference type="EMBL" id="PVZ64486.1"/>
    </source>
</evidence>
<evidence type="ECO:0000256" key="1">
    <source>
        <dbReference type="SAM" id="Coils"/>
    </source>
</evidence>